<dbReference type="AlphaFoldDB" id="A0A4Y1RPE1"/>
<reference evidence="2" key="1">
    <citation type="journal article" date="2019" name="Science">
        <title>Mutation of a bHLH transcription factor allowed almond domestication.</title>
        <authorList>
            <person name="Sanchez-Perez R."/>
            <person name="Pavan S."/>
            <person name="Mazzeo R."/>
            <person name="Moldovan C."/>
            <person name="Aiese Cigliano R."/>
            <person name="Del Cueto J."/>
            <person name="Ricciardi F."/>
            <person name="Lotti C."/>
            <person name="Ricciardi L."/>
            <person name="Dicenta F."/>
            <person name="Lopez-Marques R.L."/>
            <person name="Lindberg Moller B."/>
        </authorList>
    </citation>
    <scope>NUCLEOTIDE SEQUENCE</scope>
</reference>
<evidence type="ECO:0000313" key="2">
    <source>
        <dbReference type="EMBL" id="BBH06212.1"/>
    </source>
</evidence>
<dbReference type="EMBL" id="AP019302">
    <property type="protein sequence ID" value="BBH06212.1"/>
    <property type="molecule type" value="Genomic_DNA"/>
</dbReference>
<accession>A0A4Y1RPE1</accession>
<gene>
    <name evidence="2" type="ORF">Prudu_017792</name>
</gene>
<proteinExistence type="predicted"/>
<name>A0A4Y1RPE1_PRUDU</name>
<sequence>MAASHHNIPSPPPPAFNGSTGFMPTRRRKMMMHMTFFWGHSAEVLFSGWPAATTQSCTPSRCSASSFSPSSSSCSPTAASSSPARTASLWGFCRLVSTHCAPGCLIW</sequence>
<feature type="region of interest" description="Disordered" evidence="1">
    <location>
        <begin position="1"/>
        <end position="22"/>
    </location>
</feature>
<protein>
    <submittedName>
        <fullName evidence="2">Ctr copper transporter family</fullName>
    </submittedName>
</protein>
<organism evidence="2">
    <name type="scientific">Prunus dulcis</name>
    <name type="common">Almond</name>
    <name type="synonym">Amygdalus dulcis</name>
    <dbReference type="NCBI Taxonomy" id="3755"/>
    <lineage>
        <taxon>Eukaryota</taxon>
        <taxon>Viridiplantae</taxon>
        <taxon>Streptophyta</taxon>
        <taxon>Embryophyta</taxon>
        <taxon>Tracheophyta</taxon>
        <taxon>Spermatophyta</taxon>
        <taxon>Magnoliopsida</taxon>
        <taxon>eudicotyledons</taxon>
        <taxon>Gunneridae</taxon>
        <taxon>Pentapetalae</taxon>
        <taxon>rosids</taxon>
        <taxon>fabids</taxon>
        <taxon>Rosales</taxon>
        <taxon>Rosaceae</taxon>
        <taxon>Amygdaloideae</taxon>
        <taxon>Amygdaleae</taxon>
        <taxon>Prunus</taxon>
    </lineage>
</organism>
<evidence type="ECO:0000256" key="1">
    <source>
        <dbReference type="SAM" id="MobiDB-lite"/>
    </source>
</evidence>
<feature type="region of interest" description="Disordered" evidence="1">
    <location>
        <begin position="60"/>
        <end position="82"/>
    </location>
</feature>